<comment type="catalytic activity">
    <reaction evidence="1">
        <text>Hydrolysis of DNA containing ring-opened 7-methylguanine residues, releasing 2,6-diamino-4-hydroxy-5-(N-methyl)formamidopyrimidine.</text>
        <dbReference type="EC" id="3.2.2.23"/>
    </reaction>
</comment>
<comment type="catalytic activity">
    <reaction evidence="15">
        <text>2'-deoxyribonucleotide-(2'-deoxyribose 5'-phosphate)-2'-deoxyribonucleotide-DNA = a 3'-end 2'-deoxyribonucleotide-(2,3-dehydro-2,3-deoxyribose 5'-phosphate)-DNA + a 5'-end 5'-phospho-2'-deoxyribonucleoside-DNA + H(+)</text>
        <dbReference type="Rhea" id="RHEA:66592"/>
        <dbReference type="Rhea" id="RHEA-COMP:13180"/>
        <dbReference type="Rhea" id="RHEA-COMP:16897"/>
        <dbReference type="Rhea" id="RHEA-COMP:17067"/>
        <dbReference type="ChEBI" id="CHEBI:15378"/>
        <dbReference type="ChEBI" id="CHEBI:136412"/>
        <dbReference type="ChEBI" id="CHEBI:157695"/>
        <dbReference type="ChEBI" id="CHEBI:167181"/>
        <dbReference type="EC" id="4.2.99.18"/>
    </reaction>
</comment>
<dbReference type="PROSITE" id="PS51066">
    <property type="entry name" value="ZF_FPG_2"/>
    <property type="match status" value="1"/>
</dbReference>
<dbReference type="EC" id="3.2.2.23" evidence="19"/>
<accession>A0A7C4Q379</accession>
<evidence type="ECO:0000256" key="7">
    <source>
        <dbReference type="ARBA" id="ARBA00022771"/>
    </source>
</evidence>
<dbReference type="InterPro" id="IPR015887">
    <property type="entry name" value="DNA_glyclase_Znf_dom_DNA_BS"/>
</dbReference>
<dbReference type="Gene3D" id="1.10.8.50">
    <property type="match status" value="1"/>
</dbReference>
<dbReference type="PROSITE" id="PS51068">
    <property type="entry name" value="FPG_CAT"/>
    <property type="match status" value="1"/>
</dbReference>
<protein>
    <submittedName>
        <fullName evidence="19">Bifunctional DNA-formamidopyrimidine glycosylase/DNA-(Apurinic or apyrimidinic site) lyase</fullName>
        <ecNumber evidence="19">3.2.2.23</ecNumber>
        <ecNumber evidence="19">4.2.99.18</ecNumber>
    </submittedName>
</protein>
<keyword evidence="13" id="KW-0511">Multifunctional enzyme</keyword>
<dbReference type="NCBIfam" id="NF002211">
    <property type="entry name" value="PRK01103.1"/>
    <property type="match status" value="1"/>
</dbReference>
<dbReference type="InterPro" id="IPR012319">
    <property type="entry name" value="FPG_cat"/>
</dbReference>
<dbReference type="PROSITE" id="PS01242">
    <property type="entry name" value="ZF_FPG_1"/>
    <property type="match status" value="1"/>
</dbReference>
<evidence type="ECO:0000256" key="1">
    <source>
        <dbReference type="ARBA" id="ARBA00001668"/>
    </source>
</evidence>
<dbReference type="InterPro" id="IPR020629">
    <property type="entry name" value="FPG_Glyclase"/>
</dbReference>
<dbReference type="EC" id="4.2.99.18" evidence="19"/>
<dbReference type="SUPFAM" id="SSF46946">
    <property type="entry name" value="S13-like H2TH domain"/>
    <property type="match status" value="1"/>
</dbReference>
<dbReference type="InterPro" id="IPR000214">
    <property type="entry name" value="Znf_DNA_glyclase/AP_lyase"/>
</dbReference>
<dbReference type="GO" id="GO:0008270">
    <property type="term" value="F:zinc ion binding"/>
    <property type="evidence" value="ECO:0007669"/>
    <property type="project" value="UniProtKB-KW"/>
</dbReference>
<evidence type="ECO:0000256" key="12">
    <source>
        <dbReference type="ARBA" id="ARBA00023239"/>
    </source>
</evidence>
<gene>
    <name evidence="19" type="primary">mutM</name>
    <name evidence="19" type="ORF">ENT17_11920</name>
</gene>
<dbReference type="GO" id="GO:0003684">
    <property type="term" value="F:damaged DNA binding"/>
    <property type="evidence" value="ECO:0007669"/>
    <property type="project" value="InterPro"/>
</dbReference>
<dbReference type="GO" id="GO:0034039">
    <property type="term" value="F:8-oxo-7,8-dihydroguanine DNA N-glycosylase activity"/>
    <property type="evidence" value="ECO:0007669"/>
    <property type="project" value="TreeGrafter"/>
</dbReference>
<keyword evidence="5" id="KW-0479">Metal-binding</keyword>
<dbReference type="GO" id="GO:0140078">
    <property type="term" value="F:class I DNA-(apurinic or apyrimidinic site) endonuclease activity"/>
    <property type="evidence" value="ECO:0007669"/>
    <property type="project" value="UniProtKB-EC"/>
</dbReference>
<dbReference type="SUPFAM" id="SSF57716">
    <property type="entry name" value="Glucocorticoid receptor-like (DNA-binding domain)"/>
    <property type="match status" value="1"/>
</dbReference>
<evidence type="ECO:0000259" key="18">
    <source>
        <dbReference type="PROSITE" id="PS51068"/>
    </source>
</evidence>
<dbReference type="Pfam" id="PF01149">
    <property type="entry name" value="Fapy_DNA_glyco"/>
    <property type="match status" value="1"/>
</dbReference>
<feature type="domain" description="Formamidopyrimidine-DNA glycosylase catalytic" evidence="18">
    <location>
        <begin position="2"/>
        <end position="126"/>
    </location>
</feature>
<keyword evidence="7 16" id="KW-0863">Zinc-finger</keyword>
<evidence type="ECO:0000256" key="5">
    <source>
        <dbReference type="ARBA" id="ARBA00022723"/>
    </source>
</evidence>
<evidence type="ECO:0000256" key="2">
    <source>
        <dbReference type="ARBA" id="ARBA00001947"/>
    </source>
</evidence>
<dbReference type="InterPro" id="IPR035937">
    <property type="entry name" value="FPG_N"/>
</dbReference>
<evidence type="ECO:0000256" key="14">
    <source>
        <dbReference type="ARBA" id="ARBA00023295"/>
    </source>
</evidence>
<name>A0A7C4Q379_9CHLR</name>
<evidence type="ECO:0000256" key="15">
    <source>
        <dbReference type="ARBA" id="ARBA00044632"/>
    </source>
</evidence>
<evidence type="ECO:0000256" key="16">
    <source>
        <dbReference type="PROSITE-ProRule" id="PRU00391"/>
    </source>
</evidence>
<keyword evidence="14 19" id="KW-0326">Glycosidase</keyword>
<reference evidence="19" key="1">
    <citation type="journal article" date="2020" name="mSystems">
        <title>Genome- and Community-Level Interaction Insights into Carbon Utilization and Element Cycling Functions of Hydrothermarchaeota in Hydrothermal Sediment.</title>
        <authorList>
            <person name="Zhou Z."/>
            <person name="Liu Y."/>
            <person name="Xu W."/>
            <person name="Pan J."/>
            <person name="Luo Z.H."/>
            <person name="Li M."/>
        </authorList>
    </citation>
    <scope>NUCLEOTIDE SEQUENCE [LARGE SCALE GENOMIC DNA]</scope>
    <source>
        <strain evidence="19">SpSt-556</strain>
    </source>
</reference>
<evidence type="ECO:0000256" key="4">
    <source>
        <dbReference type="ARBA" id="ARBA00011245"/>
    </source>
</evidence>
<keyword evidence="11" id="KW-0234">DNA repair</keyword>
<evidence type="ECO:0000256" key="13">
    <source>
        <dbReference type="ARBA" id="ARBA00023268"/>
    </source>
</evidence>
<dbReference type="PANTHER" id="PTHR22993">
    <property type="entry name" value="FORMAMIDOPYRIMIDINE-DNA GLYCOSYLASE"/>
    <property type="match status" value="1"/>
</dbReference>
<dbReference type="SMART" id="SM01232">
    <property type="entry name" value="H2TH"/>
    <property type="match status" value="1"/>
</dbReference>
<feature type="domain" description="FPG-type" evidence="17">
    <location>
        <begin position="243"/>
        <end position="277"/>
    </location>
</feature>
<evidence type="ECO:0000256" key="9">
    <source>
        <dbReference type="ARBA" id="ARBA00022833"/>
    </source>
</evidence>
<evidence type="ECO:0000256" key="3">
    <source>
        <dbReference type="ARBA" id="ARBA00009409"/>
    </source>
</evidence>
<keyword evidence="12 19" id="KW-0456">Lyase</keyword>
<dbReference type="AlphaFoldDB" id="A0A7C4Q379"/>
<comment type="caution">
    <text evidence="19">The sequence shown here is derived from an EMBL/GenBank/DDBJ whole genome shotgun (WGS) entry which is preliminary data.</text>
</comment>
<keyword evidence="9" id="KW-0862">Zinc</keyword>
<evidence type="ECO:0000256" key="11">
    <source>
        <dbReference type="ARBA" id="ARBA00023204"/>
    </source>
</evidence>
<dbReference type="SUPFAM" id="SSF81624">
    <property type="entry name" value="N-terminal domain of MutM-like DNA repair proteins"/>
    <property type="match status" value="1"/>
</dbReference>
<organism evidence="19">
    <name type="scientific">Bellilinea caldifistulae</name>
    <dbReference type="NCBI Taxonomy" id="360411"/>
    <lineage>
        <taxon>Bacteria</taxon>
        <taxon>Bacillati</taxon>
        <taxon>Chloroflexota</taxon>
        <taxon>Anaerolineae</taxon>
        <taxon>Anaerolineales</taxon>
        <taxon>Anaerolineaceae</taxon>
        <taxon>Bellilinea</taxon>
    </lineage>
</organism>
<evidence type="ECO:0000259" key="17">
    <source>
        <dbReference type="PROSITE" id="PS51066"/>
    </source>
</evidence>
<keyword evidence="10" id="KW-0238">DNA-binding</keyword>
<dbReference type="Pfam" id="PF06827">
    <property type="entry name" value="zf-FPG_IleRS"/>
    <property type="match status" value="1"/>
</dbReference>
<dbReference type="FunFam" id="1.10.8.50:FF:000003">
    <property type="entry name" value="Formamidopyrimidine-DNA glycosylase"/>
    <property type="match status" value="1"/>
</dbReference>
<dbReference type="PANTHER" id="PTHR22993:SF9">
    <property type="entry name" value="FORMAMIDOPYRIMIDINE-DNA GLYCOSYLASE"/>
    <property type="match status" value="1"/>
</dbReference>
<dbReference type="InterPro" id="IPR010979">
    <property type="entry name" value="Ribosomal_uS13-like_H2TH"/>
</dbReference>
<comment type="subunit">
    <text evidence="4">Monomer.</text>
</comment>
<keyword evidence="6" id="KW-0227">DNA damage</keyword>
<dbReference type="GO" id="GO:0006284">
    <property type="term" value="P:base-excision repair"/>
    <property type="evidence" value="ECO:0007669"/>
    <property type="project" value="InterPro"/>
</dbReference>
<dbReference type="NCBIfam" id="TIGR00577">
    <property type="entry name" value="fpg"/>
    <property type="match status" value="1"/>
</dbReference>
<sequence length="290" mass="32033">MPELPEVETIVRALQNGGRGSPPLIGRVLQGAELRWQRSLAAPQPDAFLEKIRLQPVKAVARRGKFILIHLNQATLLIHLRMSGDLRLEPATDETGSPVPPAAHDRVIFHFTDGWRLAFNDPRKFGRVWLADDPQAVLNGLGPEPLDESLTAEEFHRRLSRFQRQLKPLLLDQSFIAGLGNIYTDEALHLAGLHPLTPSHLLSSEDAARLLNAIRTVLQEGIRRNGASIDWVYRGGSFQNHFRAYGRSGQPCPECGTPIARRIIGQRSTHFCPACQPLKVAPAGGNSSTS</sequence>
<evidence type="ECO:0000313" key="19">
    <source>
        <dbReference type="EMBL" id="HGS88304.1"/>
    </source>
</evidence>
<dbReference type="GO" id="GO:0003690">
    <property type="term" value="F:double-stranded DNA binding"/>
    <property type="evidence" value="ECO:0007669"/>
    <property type="project" value="UniProtKB-ARBA"/>
</dbReference>
<comment type="similarity">
    <text evidence="3">Belongs to the FPG family.</text>
</comment>
<proteinExistence type="inferred from homology"/>
<keyword evidence="8 19" id="KW-0378">Hydrolase</keyword>
<dbReference type="Gene3D" id="3.20.190.10">
    <property type="entry name" value="MutM-like, N-terminal"/>
    <property type="match status" value="1"/>
</dbReference>
<dbReference type="SMART" id="SM00898">
    <property type="entry name" value="Fapy_DNA_glyco"/>
    <property type="match status" value="1"/>
</dbReference>
<dbReference type="CDD" id="cd08966">
    <property type="entry name" value="EcFpg-like_N"/>
    <property type="match status" value="1"/>
</dbReference>
<dbReference type="InterPro" id="IPR015886">
    <property type="entry name" value="H2TH_FPG"/>
</dbReference>
<evidence type="ECO:0000256" key="8">
    <source>
        <dbReference type="ARBA" id="ARBA00022801"/>
    </source>
</evidence>
<dbReference type="EMBL" id="DSXR01000120">
    <property type="protein sequence ID" value="HGS88304.1"/>
    <property type="molecule type" value="Genomic_DNA"/>
</dbReference>
<dbReference type="InterPro" id="IPR010663">
    <property type="entry name" value="Znf_FPG/IleRS"/>
</dbReference>
<evidence type="ECO:0000256" key="10">
    <source>
        <dbReference type="ARBA" id="ARBA00023125"/>
    </source>
</evidence>
<comment type="cofactor">
    <cofactor evidence="2">
        <name>Zn(2+)</name>
        <dbReference type="ChEBI" id="CHEBI:29105"/>
    </cofactor>
</comment>
<evidence type="ECO:0000256" key="6">
    <source>
        <dbReference type="ARBA" id="ARBA00022763"/>
    </source>
</evidence>
<dbReference type="Pfam" id="PF06831">
    <property type="entry name" value="H2TH"/>
    <property type="match status" value="1"/>
</dbReference>